<evidence type="ECO:0000256" key="1">
    <source>
        <dbReference type="ARBA" id="ARBA00004651"/>
    </source>
</evidence>
<keyword evidence="3" id="KW-0813">Transport</keyword>
<dbReference type="Pfam" id="PF02293">
    <property type="entry name" value="AmiS_UreI"/>
    <property type="match status" value="1"/>
</dbReference>
<keyword evidence="5 8" id="KW-0812">Transmembrane</keyword>
<proteinExistence type="inferred from homology"/>
<accession>A0A7W8HCG0</accession>
<comment type="caution">
    <text evidence="9">The sequence shown here is derived from an EMBL/GenBank/DDBJ whole genome shotgun (WGS) entry which is preliminary data.</text>
</comment>
<comment type="similarity">
    <text evidence="2">Belongs to the AmiS/UreI family.</text>
</comment>
<keyword evidence="6 8" id="KW-1133">Transmembrane helix</keyword>
<dbReference type="Proteomes" id="UP000543642">
    <property type="component" value="Unassembled WGS sequence"/>
</dbReference>
<dbReference type="CDD" id="cd13428">
    <property type="entry name" value="UreI_AmiS"/>
    <property type="match status" value="1"/>
</dbReference>
<dbReference type="Gene3D" id="1.25.40.600">
    <property type="match status" value="1"/>
</dbReference>
<gene>
    <name evidence="9" type="ORF">HNP82_003040</name>
</gene>
<dbReference type="RefSeq" id="WP_183776055.1">
    <property type="nucleotide sequence ID" value="NZ_JACHFW010000016.1"/>
</dbReference>
<dbReference type="GO" id="GO:0005886">
    <property type="term" value="C:plasma membrane"/>
    <property type="evidence" value="ECO:0007669"/>
    <property type="project" value="UniProtKB-SubCell"/>
</dbReference>
<feature type="transmembrane region" description="Helical" evidence="8">
    <location>
        <begin position="114"/>
        <end position="132"/>
    </location>
</feature>
<dbReference type="EMBL" id="JACHFW010000016">
    <property type="protein sequence ID" value="MBB5265889.1"/>
    <property type="molecule type" value="Genomic_DNA"/>
</dbReference>
<evidence type="ECO:0000256" key="3">
    <source>
        <dbReference type="ARBA" id="ARBA00022448"/>
    </source>
</evidence>
<organism evidence="9 10">
    <name type="scientific">Catenibacillus scindens</name>
    <dbReference type="NCBI Taxonomy" id="673271"/>
    <lineage>
        <taxon>Bacteria</taxon>
        <taxon>Bacillati</taxon>
        <taxon>Bacillota</taxon>
        <taxon>Clostridia</taxon>
        <taxon>Lachnospirales</taxon>
        <taxon>Lachnospiraceae</taxon>
        <taxon>Catenibacillus</taxon>
    </lineage>
</organism>
<protein>
    <submittedName>
        <fullName evidence="9">Acid-activated urea channel</fullName>
    </submittedName>
</protein>
<feature type="transmembrane region" description="Helical" evidence="8">
    <location>
        <begin position="144"/>
        <end position="165"/>
    </location>
</feature>
<evidence type="ECO:0000256" key="7">
    <source>
        <dbReference type="ARBA" id="ARBA00023136"/>
    </source>
</evidence>
<evidence type="ECO:0000256" key="5">
    <source>
        <dbReference type="ARBA" id="ARBA00022692"/>
    </source>
</evidence>
<evidence type="ECO:0000256" key="2">
    <source>
        <dbReference type="ARBA" id="ARBA00010068"/>
    </source>
</evidence>
<evidence type="ECO:0000256" key="8">
    <source>
        <dbReference type="SAM" id="Phobius"/>
    </source>
</evidence>
<sequence>MLGVCLLFVGIVLINNGMCTLYKLDGKATAVMNLLTGGLSIFINAVNLVMGNYYAAGTGLLFGFTYIFVAFMKLWKLSPIPFAWFSTFVAVNAIVFGTIEGITGSTALGIIPDWRWAAIWYLWAILWGTSFVEDICHKKLGKFVPVLQVIEGIITAWIPGLLMIIGMW</sequence>
<feature type="transmembrane region" description="Helical" evidence="8">
    <location>
        <begin position="6"/>
        <end position="24"/>
    </location>
</feature>
<dbReference type="InterPro" id="IPR003211">
    <property type="entry name" value="AmiSUreI_transpt"/>
</dbReference>
<dbReference type="InterPro" id="IPR038523">
    <property type="entry name" value="AmiSUreI_transpt_sf"/>
</dbReference>
<evidence type="ECO:0000256" key="6">
    <source>
        <dbReference type="ARBA" id="ARBA00022989"/>
    </source>
</evidence>
<keyword evidence="7 8" id="KW-0472">Membrane</keyword>
<feature type="transmembrane region" description="Helical" evidence="8">
    <location>
        <begin position="56"/>
        <end position="75"/>
    </location>
</feature>
<keyword evidence="10" id="KW-1185">Reference proteome</keyword>
<reference evidence="9 10" key="1">
    <citation type="submission" date="2020-08" db="EMBL/GenBank/DDBJ databases">
        <title>Genomic Encyclopedia of Type Strains, Phase IV (KMG-IV): sequencing the most valuable type-strain genomes for metagenomic binning, comparative biology and taxonomic classification.</title>
        <authorList>
            <person name="Goeker M."/>
        </authorList>
    </citation>
    <scope>NUCLEOTIDE SEQUENCE [LARGE SCALE GENOMIC DNA]</scope>
    <source>
        <strain evidence="9 10">DSM 106146</strain>
    </source>
</reference>
<evidence type="ECO:0000256" key="4">
    <source>
        <dbReference type="ARBA" id="ARBA00022475"/>
    </source>
</evidence>
<comment type="subcellular location">
    <subcellularLocation>
        <location evidence="1">Cell membrane</location>
        <topology evidence="1">Multi-pass membrane protein</topology>
    </subcellularLocation>
</comment>
<evidence type="ECO:0000313" key="10">
    <source>
        <dbReference type="Proteomes" id="UP000543642"/>
    </source>
</evidence>
<name>A0A7W8HCG0_9FIRM</name>
<dbReference type="AlphaFoldDB" id="A0A7W8HCG0"/>
<evidence type="ECO:0000313" key="9">
    <source>
        <dbReference type="EMBL" id="MBB5265889.1"/>
    </source>
</evidence>
<keyword evidence="4" id="KW-1003">Cell membrane</keyword>
<feature type="transmembrane region" description="Helical" evidence="8">
    <location>
        <begin position="82"/>
        <end position="102"/>
    </location>
</feature>